<evidence type="ECO:0000313" key="2">
    <source>
        <dbReference type="Proteomes" id="UP000322234"/>
    </source>
</evidence>
<name>A0A6B0R4G1_9CETA</name>
<keyword evidence="2" id="KW-1185">Reference proteome</keyword>
<dbReference type="AlphaFoldDB" id="A0A6B0R4G1"/>
<gene>
    <name evidence="1" type="ORF">E5288_WYG004258</name>
</gene>
<protein>
    <submittedName>
        <fullName evidence="1">Uncharacterized protein</fullName>
    </submittedName>
</protein>
<proteinExistence type="predicted"/>
<comment type="caution">
    <text evidence="1">The sequence shown here is derived from an EMBL/GenBank/DDBJ whole genome shotgun (WGS) entry which is preliminary data.</text>
</comment>
<accession>A0A6B0R4G1</accession>
<dbReference type="Proteomes" id="UP000322234">
    <property type="component" value="Unassembled WGS sequence"/>
</dbReference>
<dbReference type="EMBL" id="VBQZ03000024">
    <property type="protein sequence ID" value="MXQ85078.1"/>
    <property type="molecule type" value="Genomic_DNA"/>
</dbReference>
<evidence type="ECO:0000313" key="1">
    <source>
        <dbReference type="EMBL" id="MXQ85078.1"/>
    </source>
</evidence>
<sequence>MGKFELLRIITPVGMVMTVAAMFHQLVNIDIASEDADTLPQNRKSWPSRGRSDSDRGILTAAGIKFPKCSGWLPLLDTGTCPYLSFRRIQFVRNSSDKSQGYFKGKQSSKES</sequence>
<reference evidence="1" key="1">
    <citation type="submission" date="2019-10" db="EMBL/GenBank/DDBJ databases">
        <title>The sequence and de novo assembly of the wild yak genome.</title>
        <authorList>
            <person name="Liu Y."/>
        </authorList>
    </citation>
    <scope>NUCLEOTIDE SEQUENCE [LARGE SCALE GENOMIC DNA]</scope>
    <source>
        <strain evidence="1">WY2019</strain>
    </source>
</reference>
<organism evidence="1 2">
    <name type="scientific">Bos mutus</name>
    <name type="common">wild yak</name>
    <dbReference type="NCBI Taxonomy" id="72004"/>
    <lineage>
        <taxon>Eukaryota</taxon>
        <taxon>Metazoa</taxon>
        <taxon>Chordata</taxon>
        <taxon>Craniata</taxon>
        <taxon>Vertebrata</taxon>
        <taxon>Euteleostomi</taxon>
        <taxon>Mammalia</taxon>
        <taxon>Eutheria</taxon>
        <taxon>Laurasiatheria</taxon>
        <taxon>Artiodactyla</taxon>
        <taxon>Ruminantia</taxon>
        <taxon>Pecora</taxon>
        <taxon>Bovidae</taxon>
        <taxon>Bovinae</taxon>
        <taxon>Bos</taxon>
    </lineage>
</organism>